<protein>
    <submittedName>
        <fullName evidence="1">Uncharacterized protein</fullName>
    </submittedName>
</protein>
<dbReference type="AlphaFoldDB" id="A0AAW1HR84"/>
<organism evidence="1 2">
    <name type="scientific">Popillia japonica</name>
    <name type="common">Japanese beetle</name>
    <dbReference type="NCBI Taxonomy" id="7064"/>
    <lineage>
        <taxon>Eukaryota</taxon>
        <taxon>Metazoa</taxon>
        <taxon>Ecdysozoa</taxon>
        <taxon>Arthropoda</taxon>
        <taxon>Hexapoda</taxon>
        <taxon>Insecta</taxon>
        <taxon>Pterygota</taxon>
        <taxon>Neoptera</taxon>
        <taxon>Endopterygota</taxon>
        <taxon>Coleoptera</taxon>
        <taxon>Polyphaga</taxon>
        <taxon>Scarabaeiformia</taxon>
        <taxon>Scarabaeidae</taxon>
        <taxon>Rutelinae</taxon>
        <taxon>Popillia</taxon>
    </lineage>
</organism>
<comment type="caution">
    <text evidence="1">The sequence shown here is derived from an EMBL/GenBank/DDBJ whole genome shotgun (WGS) entry which is preliminary data.</text>
</comment>
<gene>
    <name evidence="1" type="ORF">QE152_g40320</name>
</gene>
<accession>A0AAW1HR84</accession>
<dbReference type="EMBL" id="JASPKY010001101">
    <property type="protein sequence ID" value="KAK9679069.1"/>
    <property type="molecule type" value="Genomic_DNA"/>
</dbReference>
<dbReference type="Proteomes" id="UP001458880">
    <property type="component" value="Unassembled WGS sequence"/>
</dbReference>
<evidence type="ECO:0000313" key="2">
    <source>
        <dbReference type="Proteomes" id="UP001458880"/>
    </source>
</evidence>
<name>A0AAW1HR84_POPJA</name>
<keyword evidence="2" id="KW-1185">Reference proteome</keyword>
<proteinExistence type="predicted"/>
<sequence length="93" mass="11000">MCEANIPEELIQTHSAFKPVQFYCEQCNEELKPCNSALKKHFYEEGRSHTSDKKCSRCDHPLYSYRLRCSKGNEEKYWHQCEKLLGALVDRLK</sequence>
<reference evidence="1 2" key="1">
    <citation type="journal article" date="2024" name="BMC Genomics">
        <title>De novo assembly and annotation of Popillia japonica's genome with initial clues to its potential as an invasive pest.</title>
        <authorList>
            <person name="Cucini C."/>
            <person name="Boschi S."/>
            <person name="Funari R."/>
            <person name="Cardaioli E."/>
            <person name="Iannotti N."/>
            <person name="Marturano G."/>
            <person name="Paoli F."/>
            <person name="Bruttini M."/>
            <person name="Carapelli A."/>
            <person name="Frati F."/>
            <person name="Nardi F."/>
        </authorList>
    </citation>
    <scope>NUCLEOTIDE SEQUENCE [LARGE SCALE GENOMIC DNA]</scope>
    <source>
        <strain evidence="1">DMR45628</strain>
    </source>
</reference>
<evidence type="ECO:0000313" key="1">
    <source>
        <dbReference type="EMBL" id="KAK9679069.1"/>
    </source>
</evidence>